<keyword evidence="1" id="KW-0732">Signal</keyword>
<dbReference type="RefSeq" id="WP_268599364.1">
    <property type="nucleotide sequence ID" value="NZ_JAMDNP010000019.1"/>
</dbReference>
<reference evidence="2 3" key="1">
    <citation type="submission" date="2022-05" db="EMBL/GenBank/DDBJ databases">
        <title>Genome Sequencing of Bee-Associated Microbes.</title>
        <authorList>
            <person name="Dunlap C."/>
        </authorList>
    </citation>
    <scope>NUCLEOTIDE SEQUENCE [LARGE SCALE GENOMIC DNA]</scope>
    <source>
        <strain evidence="2 3">NRRL B-04010</strain>
    </source>
</reference>
<proteinExistence type="predicted"/>
<sequence length="266" mass="29078">MKKILSSVIALTMTFTLTTSAFASPDETNIKPIDNQVQSTTVDIYTDNDVPLGKMTTTLVYEREQKGDSVEVTITTNKHYELNEGFQNDPVYTNFFNDSSSTTTIEVTDEKEYFVDGEKLSDAELNQSFNGFEKRMAYANDSGGVPKLGHYYSSGGTTNYYFATYSGMTMGGDADGSHVSKYTTRTNSYFSQAANTLDILYGDHQSYLWAKVQISAAVVAFPFTLASVIGAIADGGAIAISAAQLYSAYKDCNSDLSKAYNLVSQM</sequence>
<dbReference type="EMBL" id="JAMDNP010000019">
    <property type="protein sequence ID" value="MCY9761133.1"/>
    <property type="molecule type" value="Genomic_DNA"/>
</dbReference>
<feature type="signal peptide" evidence="1">
    <location>
        <begin position="1"/>
        <end position="23"/>
    </location>
</feature>
<name>A0ABT4GWP5_PAEAL</name>
<accession>A0ABT4GWP5</accession>
<dbReference type="Proteomes" id="UP001527181">
    <property type="component" value="Unassembled WGS sequence"/>
</dbReference>
<evidence type="ECO:0000313" key="3">
    <source>
        <dbReference type="Proteomes" id="UP001527181"/>
    </source>
</evidence>
<feature type="chain" id="PRO_5045447257" evidence="1">
    <location>
        <begin position="24"/>
        <end position="266"/>
    </location>
</feature>
<gene>
    <name evidence="2" type="ORF">M5X12_11165</name>
</gene>
<keyword evidence="3" id="KW-1185">Reference proteome</keyword>
<protein>
    <submittedName>
        <fullName evidence="2">Uncharacterized protein</fullName>
    </submittedName>
</protein>
<evidence type="ECO:0000313" key="2">
    <source>
        <dbReference type="EMBL" id="MCY9761133.1"/>
    </source>
</evidence>
<comment type="caution">
    <text evidence="2">The sequence shown here is derived from an EMBL/GenBank/DDBJ whole genome shotgun (WGS) entry which is preliminary data.</text>
</comment>
<evidence type="ECO:0000256" key="1">
    <source>
        <dbReference type="SAM" id="SignalP"/>
    </source>
</evidence>
<organism evidence="2 3">
    <name type="scientific">Paenibacillus alvei</name>
    <name type="common">Bacillus alvei</name>
    <dbReference type="NCBI Taxonomy" id="44250"/>
    <lineage>
        <taxon>Bacteria</taxon>
        <taxon>Bacillati</taxon>
        <taxon>Bacillota</taxon>
        <taxon>Bacilli</taxon>
        <taxon>Bacillales</taxon>
        <taxon>Paenibacillaceae</taxon>
        <taxon>Paenibacillus</taxon>
    </lineage>
</organism>